<protein>
    <submittedName>
        <fullName evidence="3">Peptidase</fullName>
    </submittedName>
</protein>
<dbReference type="Proteomes" id="UP000245802">
    <property type="component" value="Chromosome"/>
</dbReference>
<sequence length="347" mass="38663">MNRREFLAAAATASSGPILLGMTRKAEEKNPVIGVEGHKYECVHNWGELPGGYEWQTTHNVALDAAGNVYITHQGSKATKASRDTVMVFDPKGKFIRSFGKEWINGGHGIAIRKEGGEEFIYLSNTWEQPKLVKTNLKGEEVWRKGRPECKEYENPSTKYDPTNICWLPDGGFNVGDGYGSHYMFNYDKDGKLQKVFGGAGTEPGKFKTPHGQWLDERDPKNPVLVVCDRANARLQRFTPDGTAIDATEGGKVVLFPAHAKTRGDVLLVPDLHARVSLFDKENKPIVHLGDDAAWRKKVLGENIRAKPKEWLPGKFVHPHDAAFDADGNIFVVEWVSTGRITLLRKV</sequence>
<keyword evidence="2" id="KW-0325">Glycoprotein</keyword>
<evidence type="ECO:0000256" key="2">
    <source>
        <dbReference type="ARBA" id="ARBA00023180"/>
    </source>
</evidence>
<dbReference type="RefSeq" id="WP_029600633.1">
    <property type="nucleotide sequence ID" value="NZ_CP025958.1"/>
</dbReference>
<evidence type="ECO:0000313" key="3">
    <source>
        <dbReference type="EMBL" id="AWM39403.1"/>
    </source>
</evidence>
<keyword evidence="1" id="KW-0732">Signal</keyword>
<evidence type="ECO:0000313" key="4">
    <source>
        <dbReference type="Proteomes" id="UP000245802"/>
    </source>
</evidence>
<gene>
    <name evidence="3" type="ORF">C1280_22055</name>
</gene>
<dbReference type="SUPFAM" id="SSF101898">
    <property type="entry name" value="NHL repeat"/>
    <property type="match status" value="1"/>
</dbReference>
<dbReference type="InterPro" id="IPR011042">
    <property type="entry name" value="6-blade_b-propeller_TolB-like"/>
</dbReference>
<dbReference type="OrthoDB" id="9799230at2"/>
<name>A0A2Z3H062_9BACT</name>
<reference evidence="3 4" key="1">
    <citation type="submission" date="2018-01" db="EMBL/GenBank/DDBJ databases">
        <title>G. obscuriglobus.</title>
        <authorList>
            <person name="Franke J."/>
            <person name="Blomberg W."/>
            <person name="Selmecki A."/>
        </authorList>
    </citation>
    <scope>NUCLEOTIDE SEQUENCE [LARGE SCALE GENOMIC DNA]</scope>
    <source>
        <strain evidence="3 4">DSM 5831</strain>
    </source>
</reference>
<dbReference type="PANTHER" id="PTHR10680">
    <property type="entry name" value="PEPTIDYL-GLYCINE ALPHA-AMIDATING MONOOXYGENASE"/>
    <property type="match status" value="1"/>
</dbReference>
<dbReference type="AlphaFoldDB" id="A0A2Z3H062"/>
<keyword evidence="4" id="KW-1185">Reference proteome</keyword>
<accession>A0A2Z3H062</accession>
<proteinExistence type="predicted"/>
<dbReference type="Gene3D" id="2.120.10.30">
    <property type="entry name" value="TolB, C-terminal domain"/>
    <property type="match status" value="1"/>
</dbReference>
<organism evidence="3 4">
    <name type="scientific">Gemmata obscuriglobus</name>
    <dbReference type="NCBI Taxonomy" id="114"/>
    <lineage>
        <taxon>Bacteria</taxon>
        <taxon>Pseudomonadati</taxon>
        <taxon>Planctomycetota</taxon>
        <taxon>Planctomycetia</taxon>
        <taxon>Gemmatales</taxon>
        <taxon>Gemmataceae</taxon>
        <taxon>Gemmata</taxon>
    </lineage>
</organism>
<dbReference type="KEGG" id="gog:C1280_22055"/>
<dbReference type="EMBL" id="CP025958">
    <property type="protein sequence ID" value="AWM39403.1"/>
    <property type="molecule type" value="Genomic_DNA"/>
</dbReference>
<evidence type="ECO:0000256" key="1">
    <source>
        <dbReference type="ARBA" id="ARBA00022729"/>
    </source>
</evidence>